<reference evidence="1 2" key="1">
    <citation type="journal article" date="2010" name="Stand. Genomic Sci.">
        <title>Complete genome sequence of Olsenella uli type strain (VPI D76D-27C).</title>
        <authorList>
            <person name="Goker M."/>
            <person name="Held B."/>
            <person name="Lucas S."/>
            <person name="Nolan M."/>
            <person name="Yasawong M."/>
            <person name="Glavina Del Rio T."/>
            <person name="Tice H."/>
            <person name="Cheng J.F."/>
            <person name="Bruce D."/>
            <person name="Detter J.C."/>
            <person name="Tapia R."/>
            <person name="Han C."/>
            <person name="Goodwin L."/>
            <person name="Pitluck S."/>
            <person name="Liolios K."/>
            <person name="Ivanova N."/>
            <person name="Mavromatis K."/>
            <person name="Mikhailova N."/>
            <person name="Pati A."/>
            <person name="Chen A."/>
            <person name="Palaniappan K."/>
            <person name="Land M."/>
            <person name="Hauser L."/>
            <person name="Chang Y.J."/>
            <person name="Jeffries C.D."/>
            <person name="Rohde M."/>
            <person name="Sikorski J."/>
            <person name="Pukall R."/>
            <person name="Woyke T."/>
            <person name="Bristow J."/>
            <person name="Eisen J.A."/>
            <person name="Markowitz V."/>
            <person name="Hugenholtz P."/>
            <person name="Kyrpides N.C."/>
            <person name="Klenk H.P."/>
            <person name="Lapidus A."/>
        </authorList>
    </citation>
    <scope>NUCLEOTIDE SEQUENCE [LARGE SCALE GENOMIC DNA]</scope>
    <source>
        <strain evidence="2">ATCC 49627 / DSM 7084 / CIP 109912 / JCM 12494 / NCIMB 702895 / VPI D76D-27C</strain>
    </source>
</reference>
<dbReference type="AlphaFoldDB" id="E1QVP3"/>
<evidence type="ECO:0000313" key="2">
    <source>
        <dbReference type="Proteomes" id="UP000000333"/>
    </source>
</evidence>
<dbReference type="InterPro" id="IPR023198">
    <property type="entry name" value="PGP-like_dom2"/>
</dbReference>
<dbReference type="GO" id="GO:0016787">
    <property type="term" value="F:hydrolase activity"/>
    <property type="evidence" value="ECO:0007669"/>
    <property type="project" value="UniProtKB-KW"/>
</dbReference>
<dbReference type="PANTHER" id="PTHR43611">
    <property type="entry name" value="ALPHA-D-GLUCOSE 1-PHOSPHATE PHOSPHATASE"/>
    <property type="match status" value="1"/>
</dbReference>
<dbReference type="Gene3D" id="1.10.150.240">
    <property type="entry name" value="Putative phosphatase, domain 2"/>
    <property type="match status" value="1"/>
</dbReference>
<gene>
    <name evidence="1" type="ordered locus">Olsu_1086</name>
</gene>
<dbReference type="NCBIfam" id="TIGR01509">
    <property type="entry name" value="HAD-SF-IA-v3"/>
    <property type="match status" value="1"/>
</dbReference>
<dbReference type="EMBL" id="CP002106">
    <property type="protein sequence ID" value="ADK68196.1"/>
    <property type="molecule type" value="Genomic_DNA"/>
</dbReference>
<organism evidence="1 2">
    <name type="scientific">Olsenella uli (strain ATCC 49627 / DSM 7084 / CCUG 31166 / CIP 109912 / JCM 12494 / LMG 11480 / NCIMB 702895 / VPI D76D-27C)</name>
    <name type="common">Lactobacillus uli</name>
    <dbReference type="NCBI Taxonomy" id="633147"/>
    <lineage>
        <taxon>Bacteria</taxon>
        <taxon>Bacillati</taxon>
        <taxon>Actinomycetota</taxon>
        <taxon>Coriobacteriia</taxon>
        <taxon>Coriobacteriales</taxon>
        <taxon>Atopobiaceae</taxon>
        <taxon>Olsenella</taxon>
    </lineage>
</organism>
<keyword evidence="2" id="KW-1185">Reference proteome</keyword>
<dbReference type="HOGENOM" id="CLU_045011_9_1_11"/>
<dbReference type="PATRIC" id="fig|633147.7.peg.457"/>
<dbReference type="Proteomes" id="UP000000333">
    <property type="component" value="Chromosome"/>
</dbReference>
<accession>E1QVP3</accession>
<dbReference type="SFLD" id="SFLDG01129">
    <property type="entry name" value="C1.5:_HAD__Beta-PGM__Phosphata"/>
    <property type="match status" value="1"/>
</dbReference>
<dbReference type="SUPFAM" id="SSF56784">
    <property type="entry name" value="HAD-like"/>
    <property type="match status" value="1"/>
</dbReference>
<dbReference type="KEGG" id="ols:Olsu_1086"/>
<dbReference type="STRING" id="633147.Olsu_1086"/>
<name>E1QVP3_OLSUV</name>
<dbReference type="OrthoDB" id="9797415at2"/>
<dbReference type="InterPro" id="IPR006439">
    <property type="entry name" value="HAD-SF_hydro_IA"/>
</dbReference>
<dbReference type="Pfam" id="PF00702">
    <property type="entry name" value="Hydrolase"/>
    <property type="match status" value="1"/>
</dbReference>
<dbReference type="GeneID" id="78512509"/>
<dbReference type="InterPro" id="IPR036412">
    <property type="entry name" value="HAD-like_sf"/>
</dbReference>
<dbReference type="InterPro" id="IPR023214">
    <property type="entry name" value="HAD_sf"/>
</dbReference>
<dbReference type="SFLD" id="SFLDS00003">
    <property type="entry name" value="Haloacid_Dehalogenase"/>
    <property type="match status" value="1"/>
</dbReference>
<proteinExistence type="predicted"/>
<dbReference type="PANTHER" id="PTHR43611:SF3">
    <property type="entry name" value="FLAVIN MONONUCLEOTIDE HYDROLASE 1, CHLOROPLATIC"/>
    <property type="match status" value="1"/>
</dbReference>
<dbReference type="RefSeq" id="WP_013251948.1">
    <property type="nucleotide sequence ID" value="NC_014363.1"/>
</dbReference>
<dbReference type="CDD" id="cd02603">
    <property type="entry name" value="HAD_sEH-N_like"/>
    <property type="match status" value="1"/>
</dbReference>
<dbReference type="eggNOG" id="COG1011">
    <property type="taxonomic scope" value="Bacteria"/>
</dbReference>
<protein>
    <submittedName>
        <fullName evidence="1">HAD-superfamily hydrolase, subfamily IA, variant 3</fullName>
    </submittedName>
</protein>
<sequence length="202" mass="22312">MTIKNVVFDMGQVLLRFDGMMLSSAFTNDEGDARLLNAALFAHPSWSLLDAGAIDEGTMERVAAARLPERLHPNLHRALAEWDLHQPAITGTNRLAERIHAAGLGVYLLSNAGLRFERAHARIPCWDIMDGWVVSAYEGLMKPDPRIYQLLCDRYGLKPAECLFVDDNRDNVAGAMVAGMEAHLFVGADALGHELMQRGTEV</sequence>
<keyword evidence="1" id="KW-0378">Hydrolase</keyword>
<evidence type="ECO:0000313" key="1">
    <source>
        <dbReference type="EMBL" id="ADK68196.1"/>
    </source>
</evidence>
<dbReference type="Gene3D" id="3.40.50.1000">
    <property type="entry name" value="HAD superfamily/HAD-like"/>
    <property type="match status" value="1"/>
</dbReference>